<dbReference type="EMBL" id="JARBHB010000012">
    <property type="protein sequence ID" value="KAJ8871335.1"/>
    <property type="molecule type" value="Genomic_DNA"/>
</dbReference>
<protein>
    <submittedName>
        <fullName evidence="1">Uncharacterized protein</fullName>
    </submittedName>
</protein>
<organism evidence="1 2">
    <name type="scientific">Dryococelus australis</name>
    <dbReference type="NCBI Taxonomy" id="614101"/>
    <lineage>
        <taxon>Eukaryota</taxon>
        <taxon>Metazoa</taxon>
        <taxon>Ecdysozoa</taxon>
        <taxon>Arthropoda</taxon>
        <taxon>Hexapoda</taxon>
        <taxon>Insecta</taxon>
        <taxon>Pterygota</taxon>
        <taxon>Neoptera</taxon>
        <taxon>Polyneoptera</taxon>
        <taxon>Phasmatodea</taxon>
        <taxon>Verophasmatodea</taxon>
        <taxon>Anareolatae</taxon>
        <taxon>Phasmatidae</taxon>
        <taxon>Eurycanthinae</taxon>
        <taxon>Dryococelus</taxon>
    </lineage>
</organism>
<evidence type="ECO:0000313" key="2">
    <source>
        <dbReference type="Proteomes" id="UP001159363"/>
    </source>
</evidence>
<accession>A0ABQ9GH28</accession>
<dbReference type="Proteomes" id="UP001159363">
    <property type="component" value="Chromosome 11"/>
</dbReference>
<keyword evidence="2" id="KW-1185">Reference proteome</keyword>
<evidence type="ECO:0000313" key="1">
    <source>
        <dbReference type="EMBL" id="KAJ8871335.1"/>
    </source>
</evidence>
<gene>
    <name evidence="1" type="ORF">PR048_027652</name>
</gene>
<proteinExistence type="predicted"/>
<sequence>MSRIVKPEILEKVSGATFRSLDLHNIENTFPSEEIDVGCFFFHEAKKFIISITEYLLDKVPIENKLIRNIQCLHPLFQHESKVAELMPIVIKSCDIDKLCDEWKLYMAEKKDEATVSAEVPSGSITRMYAYWSAIQNKEQSWRIEISFTFLSPLTLSHGQADIEQGFSMNKHFIPPSCSLLTAQTINGLHTVQSVIKLTGGVCQMPLSPMCFKYFRDASSKYKAYLEDCKKEKSELDTKSKRKDGVERLGNLKKEGKILQEAIQASHCLIGEA</sequence>
<name>A0ABQ9GH28_9NEOP</name>
<comment type="caution">
    <text evidence="1">The sequence shown here is derived from an EMBL/GenBank/DDBJ whole genome shotgun (WGS) entry which is preliminary data.</text>
</comment>
<reference evidence="1 2" key="1">
    <citation type="submission" date="2023-02" db="EMBL/GenBank/DDBJ databases">
        <title>LHISI_Scaffold_Assembly.</title>
        <authorList>
            <person name="Stuart O.P."/>
            <person name="Cleave R."/>
            <person name="Magrath M.J.L."/>
            <person name="Mikheyev A.S."/>
        </authorList>
    </citation>
    <scope>NUCLEOTIDE SEQUENCE [LARGE SCALE GENOMIC DNA]</scope>
    <source>
        <strain evidence="1">Daus_M_001</strain>
        <tissue evidence="1">Leg muscle</tissue>
    </source>
</reference>